<sequence length="243" mass="25982">MKFQGLFLCASAFTEGIIGASPSLATSKAAAASLATKTRIWSTTESSVTYYQFINPRKITLITTKTVTSYEPPVATLPTTVTEMVVSHVTWEDRISYSDGERSTSITSFVATVPETWAIAKPQPTDLPSGTGAGAAELQCSEELNPGRPEAAADSLCTAHGLKTGCQGQCALRDNSWWCFEMHERDYTNAALRMGRACWGGNLEFRQLNKPCVVGDVGMACVPGQGLNTSWGAVNWEGPEAAG</sequence>
<evidence type="ECO:0000313" key="2">
    <source>
        <dbReference type="Proteomes" id="UP001172101"/>
    </source>
</evidence>
<reference evidence="1" key="1">
    <citation type="submission" date="2023-06" db="EMBL/GenBank/DDBJ databases">
        <title>Genome-scale phylogeny and comparative genomics of the fungal order Sordariales.</title>
        <authorList>
            <consortium name="Lawrence Berkeley National Laboratory"/>
            <person name="Hensen N."/>
            <person name="Bonometti L."/>
            <person name="Westerberg I."/>
            <person name="Brannstrom I.O."/>
            <person name="Guillou S."/>
            <person name="Cros-Aarteil S."/>
            <person name="Calhoun S."/>
            <person name="Haridas S."/>
            <person name="Kuo A."/>
            <person name="Mondo S."/>
            <person name="Pangilinan J."/>
            <person name="Riley R."/>
            <person name="LaButti K."/>
            <person name="Andreopoulos B."/>
            <person name="Lipzen A."/>
            <person name="Chen C."/>
            <person name="Yanf M."/>
            <person name="Daum C."/>
            <person name="Ng V."/>
            <person name="Clum A."/>
            <person name="Steindorff A."/>
            <person name="Ohm R."/>
            <person name="Martin F."/>
            <person name="Silar P."/>
            <person name="Natvig D."/>
            <person name="Lalanne C."/>
            <person name="Gautier V."/>
            <person name="Ament-velasquez S.L."/>
            <person name="Kruys A."/>
            <person name="Hutchinson M.I."/>
            <person name="Powell A.J."/>
            <person name="Barry K."/>
            <person name="Miller A.N."/>
            <person name="Grigoriev I.V."/>
            <person name="Debuchy R."/>
            <person name="Gladieux P."/>
            <person name="Thoren M.H."/>
            <person name="Johannesson H."/>
        </authorList>
    </citation>
    <scope>NUCLEOTIDE SEQUENCE</scope>
    <source>
        <strain evidence="1">SMH2392-1A</strain>
    </source>
</reference>
<keyword evidence="2" id="KW-1185">Reference proteome</keyword>
<accession>A0AA40DR18</accession>
<dbReference type="Proteomes" id="UP001172101">
    <property type="component" value="Unassembled WGS sequence"/>
</dbReference>
<dbReference type="AlphaFoldDB" id="A0AA40DR18"/>
<dbReference type="RefSeq" id="XP_060294307.1">
    <property type="nucleotide sequence ID" value="XM_060440092.1"/>
</dbReference>
<dbReference type="GeneID" id="85323362"/>
<proteinExistence type="predicted"/>
<dbReference type="EMBL" id="JAUIRO010000005">
    <property type="protein sequence ID" value="KAK0712984.1"/>
    <property type="molecule type" value="Genomic_DNA"/>
</dbReference>
<organism evidence="1 2">
    <name type="scientific">Lasiosphaeria miniovina</name>
    <dbReference type="NCBI Taxonomy" id="1954250"/>
    <lineage>
        <taxon>Eukaryota</taxon>
        <taxon>Fungi</taxon>
        <taxon>Dikarya</taxon>
        <taxon>Ascomycota</taxon>
        <taxon>Pezizomycotina</taxon>
        <taxon>Sordariomycetes</taxon>
        <taxon>Sordariomycetidae</taxon>
        <taxon>Sordariales</taxon>
        <taxon>Lasiosphaeriaceae</taxon>
        <taxon>Lasiosphaeria</taxon>
    </lineage>
</organism>
<evidence type="ECO:0000313" key="1">
    <source>
        <dbReference type="EMBL" id="KAK0712984.1"/>
    </source>
</evidence>
<gene>
    <name evidence="1" type="ORF">B0T26DRAFT_677379</name>
</gene>
<comment type="caution">
    <text evidence="1">The sequence shown here is derived from an EMBL/GenBank/DDBJ whole genome shotgun (WGS) entry which is preliminary data.</text>
</comment>
<protein>
    <submittedName>
        <fullName evidence="1">Uncharacterized protein</fullName>
    </submittedName>
</protein>
<name>A0AA40DR18_9PEZI</name>